<comment type="caution">
    <text evidence="1">The sequence shown here is derived from an EMBL/GenBank/DDBJ whole genome shotgun (WGS) entry which is preliminary data.</text>
</comment>
<organism evidence="1 2">
    <name type="scientific">Aldrovandia affinis</name>
    <dbReference type="NCBI Taxonomy" id="143900"/>
    <lineage>
        <taxon>Eukaryota</taxon>
        <taxon>Metazoa</taxon>
        <taxon>Chordata</taxon>
        <taxon>Craniata</taxon>
        <taxon>Vertebrata</taxon>
        <taxon>Euteleostomi</taxon>
        <taxon>Actinopterygii</taxon>
        <taxon>Neopterygii</taxon>
        <taxon>Teleostei</taxon>
        <taxon>Notacanthiformes</taxon>
        <taxon>Halosauridae</taxon>
        <taxon>Aldrovandia</taxon>
    </lineage>
</organism>
<dbReference type="EMBL" id="JAINUG010000033">
    <property type="protein sequence ID" value="KAJ8408919.1"/>
    <property type="molecule type" value="Genomic_DNA"/>
</dbReference>
<proteinExistence type="predicted"/>
<evidence type="ECO:0000313" key="1">
    <source>
        <dbReference type="EMBL" id="KAJ8408919.1"/>
    </source>
</evidence>
<dbReference type="AlphaFoldDB" id="A0AAD7SUB6"/>
<sequence>MCFGWFVSLKNKDRAEVQQAQCNTTTNRKAVIATRSAQRGELSTVFYCPIPCHIGIQRKNSQGSDEIPPQKIRLQFRGSPAQERIVNAVRDKRTLLGNAPTHSARHYIRVRRQGIGPAMCVPLGD</sequence>
<gene>
    <name evidence="1" type="ORF">AAFF_G00247370</name>
</gene>
<dbReference type="Proteomes" id="UP001221898">
    <property type="component" value="Unassembled WGS sequence"/>
</dbReference>
<evidence type="ECO:0000313" key="2">
    <source>
        <dbReference type="Proteomes" id="UP001221898"/>
    </source>
</evidence>
<name>A0AAD7SUB6_9TELE</name>
<reference evidence="1" key="1">
    <citation type="journal article" date="2023" name="Science">
        <title>Genome structures resolve the early diversification of teleost fishes.</title>
        <authorList>
            <person name="Parey E."/>
            <person name="Louis A."/>
            <person name="Montfort J."/>
            <person name="Bouchez O."/>
            <person name="Roques C."/>
            <person name="Iampietro C."/>
            <person name="Lluch J."/>
            <person name="Castinel A."/>
            <person name="Donnadieu C."/>
            <person name="Desvignes T."/>
            <person name="Floi Bucao C."/>
            <person name="Jouanno E."/>
            <person name="Wen M."/>
            <person name="Mejri S."/>
            <person name="Dirks R."/>
            <person name="Jansen H."/>
            <person name="Henkel C."/>
            <person name="Chen W.J."/>
            <person name="Zahm M."/>
            <person name="Cabau C."/>
            <person name="Klopp C."/>
            <person name="Thompson A.W."/>
            <person name="Robinson-Rechavi M."/>
            <person name="Braasch I."/>
            <person name="Lecointre G."/>
            <person name="Bobe J."/>
            <person name="Postlethwait J.H."/>
            <person name="Berthelot C."/>
            <person name="Roest Crollius H."/>
            <person name="Guiguen Y."/>
        </authorList>
    </citation>
    <scope>NUCLEOTIDE SEQUENCE</scope>
    <source>
        <strain evidence="1">NC1722</strain>
    </source>
</reference>
<accession>A0AAD7SUB6</accession>
<keyword evidence="2" id="KW-1185">Reference proteome</keyword>
<protein>
    <submittedName>
        <fullName evidence="1">Uncharacterized protein</fullName>
    </submittedName>
</protein>